<dbReference type="Proteomes" id="UP000287651">
    <property type="component" value="Unassembled WGS sequence"/>
</dbReference>
<dbReference type="EMBL" id="AMZH03000795">
    <property type="protein sequence ID" value="RRT81926.1"/>
    <property type="molecule type" value="Genomic_DNA"/>
</dbReference>
<sequence length="178" mass="18951">MYWCAHCSISGRVIGGRSISDQKNLDGLSPVKNVWMAMDGWRSGIPWTYDVNHPTNWERGSSLLGPSPGGRPWLVSGERLCVRAGVGVGKLHGLRRPEAVAPLRWAGFPRLGPLVTPFAGVPPGEPIDKPSNARAGAGPCALTRPRSTRCGVGARSDGWYPGVRLGKSTAGMVELRSG</sequence>
<accession>A0A427B0U3</accession>
<proteinExistence type="predicted"/>
<comment type="caution">
    <text evidence="1">The sequence shown here is derived from an EMBL/GenBank/DDBJ whole genome shotgun (WGS) entry which is preliminary data.</text>
</comment>
<evidence type="ECO:0000313" key="2">
    <source>
        <dbReference type="Proteomes" id="UP000287651"/>
    </source>
</evidence>
<organism evidence="1 2">
    <name type="scientific">Ensete ventricosum</name>
    <name type="common">Abyssinian banana</name>
    <name type="synonym">Musa ensete</name>
    <dbReference type="NCBI Taxonomy" id="4639"/>
    <lineage>
        <taxon>Eukaryota</taxon>
        <taxon>Viridiplantae</taxon>
        <taxon>Streptophyta</taxon>
        <taxon>Embryophyta</taxon>
        <taxon>Tracheophyta</taxon>
        <taxon>Spermatophyta</taxon>
        <taxon>Magnoliopsida</taxon>
        <taxon>Liliopsida</taxon>
        <taxon>Zingiberales</taxon>
        <taxon>Musaceae</taxon>
        <taxon>Ensete</taxon>
    </lineage>
</organism>
<name>A0A427B0U3_ENSVE</name>
<protein>
    <submittedName>
        <fullName evidence="1">Uncharacterized protein</fullName>
    </submittedName>
</protein>
<dbReference type="AlphaFoldDB" id="A0A427B0U3"/>
<reference evidence="1 2" key="1">
    <citation type="journal article" date="2014" name="Agronomy (Basel)">
        <title>A Draft Genome Sequence for Ensete ventricosum, the Drought-Tolerant Tree Against Hunger.</title>
        <authorList>
            <person name="Harrison J."/>
            <person name="Moore K.A."/>
            <person name="Paszkiewicz K."/>
            <person name="Jones T."/>
            <person name="Grant M."/>
            <person name="Ambacheew D."/>
            <person name="Muzemil S."/>
            <person name="Studholme D.J."/>
        </authorList>
    </citation>
    <scope>NUCLEOTIDE SEQUENCE [LARGE SCALE GENOMIC DNA]</scope>
</reference>
<gene>
    <name evidence="1" type="ORF">B296_00000225</name>
</gene>
<evidence type="ECO:0000313" key="1">
    <source>
        <dbReference type="EMBL" id="RRT81926.1"/>
    </source>
</evidence>